<dbReference type="InterPro" id="IPR036691">
    <property type="entry name" value="Endo/exonu/phosph_ase_sf"/>
</dbReference>
<dbReference type="AlphaFoldDB" id="A0A6J0MQN6"/>
<dbReference type="CDD" id="cd01650">
    <property type="entry name" value="RT_nLTR_like"/>
    <property type="match status" value="1"/>
</dbReference>
<dbReference type="Pfam" id="PF00078">
    <property type="entry name" value="RVT_1"/>
    <property type="match status" value="1"/>
</dbReference>
<dbReference type="InterPro" id="IPR026960">
    <property type="entry name" value="RVT-Znf"/>
</dbReference>
<organism evidence="2 3">
    <name type="scientific">Raphanus sativus</name>
    <name type="common">Radish</name>
    <name type="synonym">Raphanus raphanistrum var. sativus</name>
    <dbReference type="NCBI Taxonomy" id="3726"/>
    <lineage>
        <taxon>Eukaryota</taxon>
        <taxon>Viridiplantae</taxon>
        <taxon>Streptophyta</taxon>
        <taxon>Embryophyta</taxon>
        <taxon>Tracheophyta</taxon>
        <taxon>Spermatophyta</taxon>
        <taxon>Magnoliopsida</taxon>
        <taxon>eudicotyledons</taxon>
        <taxon>Gunneridae</taxon>
        <taxon>Pentapetalae</taxon>
        <taxon>rosids</taxon>
        <taxon>malvids</taxon>
        <taxon>Brassicales</taxon>
        <taxon>Brassicaceae</taxon>
        <taxon>Brassiceae</taxon>
        <taxon>Raphanus</taxon>
    </lineage>
</organism>
<evidence type="ECO:0000259" key="1">
    <source>
        <dbReference type="PROSITE" id="PS50878"/>
    </source>
</evidence>
<feature type="domain" description="Reverse transcriptase" evidence="1">
    <location>
        <begin position="364"/>
        <end position="642"/>
    </location>
</feature>
<dbReference type="OrthoDB" id="691688at2759"/>
<dbReference type="SUPFAM" id="SSF56219">
    <property type="entry name" value="DNase I-like"/>
    <property type="match status" value="1"/>
</dbReference>
<dbReference type="GeneID" id="108845081"/>
<dbReference type="PROSITE" id="PS50878">
    <property type="entry name" value="RT_POL"/>
    <property type="match status" value="1"/>
</dbReference>
<dbReference type="PANTHER" id="PTHR33116:SF80">
    <property type="entry name" value="REVERSE TRANSCRIPTASE ZINC-BINDING DOMAIN-CONTAINING PROTEIN"/>
    <property type="match status" value="1"/>
</dbReference>
<evidence type="ECO:0000313" key="3">
    <source>
        <dbReference type="RefSeq" id="XP_018473851.2"/>
    </source>
</evidence>
<dbReference type="InterPro" id="IPR043502">
    <property type="entry name" value="DNA/RNA_pol_sf"/>
</dbReference>
<dbReference type="Proteomes" id="UP000504610">
    <property type="component" value="Chromosome 3"/>
</dbReference>
<dbReference type="Gene3D" id="3.60.10.10">
    <property type="entry name" value="Endonuclease/exonuclease/phosphatase"/>
    <property type="match status" value="1"/>
</dbReference>
<dbReference type="KEGG" id="rsz:108845081"/>
<dbReference type="PANTHER" id="PTHR33116">
    <property type="entry name" value="REVERSE TRANSCRIPTASE ZINC-BINDING DOMAIN-CONTAINING PROTEIN-RELATED-RELATED"/>
    <property type="match status" value="1"/>
</dbReference>
<reference evidence="3" key="2">
    <citation type="submission" date="2025-08" db="UniProtKB">
        <authorList>
            <consortium name="RefSeq"/>
        </authorList>
    </citation>
    <scope>IDENTIFICATION</scope>
    <source>
        <tissue evidence="3">Leaf</tissue>
    </source>
</reference>
<name>A0A6J0MQN6_RAPSA</name>
<keyword evidence="2" id="KW-1185">Reference proteome</keyword>
<dbReference type="RefSeq" id="XP_018473851.2">
    <property type="nucleotide sequence ID" value="XM_018618349.2"/>
</dbReference>
<evidence type="ECO:0000313" key="2">
    <source>
        <dbReference type="Proteomes" id="UP000504610"/>
    </source>
</evidence>
<accession>A0A6J0MQN6</accession>
<dbReference type="Pfam" id="PF13966">
    <property type="entry name" value="zf-RVT"/>
    <property type="match status" value="1"/>
</dbReference>
<protein>
    <submittedName>
        <fullName evidence="3">Uncharacterized protein LOC108845081</fullName>
    </submittedName>
</protein>
<dbReference type="InterPro" id="IPR000477">
    <property type="entry name" value="RT_dom"/>
</dbReference>
<gene>
    <name evidence="3" type="primary">LOC108845081</name>
</gene>
<dbReference type="SUPFAM" id="SSF56672">
    <property type="entry name" value="DNA/RNA polymerases"/>
    <property type="match status" value="1"/>
</dbReference>
<reference evidence="2" key="1">
    <citation type="journal article" date="2019" name="Database">
        <title>The radish genome database (RadishGD): an integrated information resource for radish genomics.</title>
        <authorList>
            <person name="Yu H.J."/>
            <person name="Baek S."/>
            <person name="Lee Y.J."/>
            <person name="Cho A."/>
            <person name="Mun J.H."/>
        </authorList>
    </citation>
    <scope>NUCLEOTIDE SEQUENCE [LARGE SCALE GENOMIC DNA]</scope>
    <source>
        <strain evidence="2">cv. WK10039</strain>
    </source>
</reference>
<proteinExistence type="predicted"/>
<sequence length="1089" mass="124038">MLDVQPWIVGGDLNEIIHHSEHSIPDVNTITSPMLELRDTLIHLELFDLRFFGPLFTWSNHQPESPIAKKLDRLLVNSQLISSFPNCSAVFLPPLFSDHSPCLIDLAHSLPTAGTKPFRFFNYLTRHPLFHQLVLDAWSLAGCEAVNLKNLCWKLKNVKSVLKQINRENYSNIQERVLETNRLLQAVQVQALEDPCPETFQEERVLHQKWVFLREIEESYFRQKSRINWLLEGDQNTAYFYRIFQTRMSYNSIRVFQTPSGDLITDPQVMSVMAIRFFQGILAPTFLPPLALTSSVEWFQALVGFQPSDAITTQMSIVPNPEEITKTLMRLNPNKSPGPDGLTSAFFKASWSFLGQEVITSISQFFADSFLPSATNSTILCLVPKRPGATLVSDFRPIACLNTLYKVIARLLVKRIKPILPSVILPCQTAFVKGRLIAENTILAGEIVNGYHKNKDPKRITIKVDIAKAFDTLSWEFLFNCLQGLHLPDILISWLKACVCTPHFTIGYNGMVQGYFKGKRGLRQGDPLSPYLFVIAMNILSLMLNKAAAEQKIKYHERCSTSKLTHLCFADDLLIFIDGSLESVQNVMQVLHEFELRSGLAVSVHKTSFFASGLSTQEIDTIKASTGMPYASLPVRYLGVPLCTRKISLVNCEVLIQQVKAKFSSWSVKMLSFSARLLLIKTVVAGITNYWCSSFILPKACINRINSLCGHFLWQGNLEGSHSARVSWATVTLSLESGGLGIRDLGVWNKSCCLRLIWLLFFQSGSVWVAWFKAEVLNNDLSNFWTVKPHRNNSWLANKIIKMRGEAFTWIKLLLGNGASCRFWTDHWSPFGSLDTYLRQDTRSRWGIHESATLAELFVDGHWSLPPARTERLLALQIHMTTINLTAEEDSYEWSLEGVTSDHFSTSQVYKVLKGPETLVPWAQCVWSPGIPKHNFLCWLFVLDRSPTGDRLISWGLPVDPNCLLCNAASESRDHLYFECPYSRTVWNVIARRCHHFPVADWNQTLLSMQTLTGCRYKKKLTLLGWKSVIYWLWTERNARLHRQQFRNHDALISLIGRQLKDKILSFRHSSLVGSSRMMQLWHADTSSH</sequence>